<evidence type="ECO:0000313" key="1">
    <source>
        <dbReference type="EMBL" id="MDC4242343.1"/>
    </source>
</evidence>
<proteinExistence type="predicted"/>
<accession>A0A9X3XNG0</accession>
<name>A0A9X3XNG0_9CLOT</name>
<organism evidence="1 2">
    <name type="scientific">Clostridium tertium</name>
    <dbReference type="NCBI Taxonomy" id="1559"/>
    <lineage>
        <taxon>Bacteria</taxon>
        <taxon>Bacillati</taxon>
        <taxon>Bacillota</taxon>
        <taxon>Clostridia</taxon>
        <taxon>Eubacteriales</taxon>
        <taxon>Clostridiaceae</taxon>
        <taxon>Clostridium</taxon>
    </lineage>
</organism>
<dbReference type="AlphaFoldDB" id="A0A9X3XNG0"/>
<gene>
    <name evidence="1" type="ORF">NE398_19615</name>
</gene>
<protein>
    <submittedName>
        <fullName evidence="1">Uncharacterized protein</fullName>
    </submittedName>
</protein>
<reference evidence="1" key="1">
    <citation type="submission" date="2022-05" db="EMBL/GenBank/DDBJ databases">
        <title>Draft genome sequence of Clostridium tertium strain CP3 isolated from Peru.</title>
        <authorList>
            <person name="Hurtado R."/>
            <person name="Lima L."/>
            <person name="Sousa T."/>
            <person name="Jaiswal A.K."/>
            <person name="Tiwari S."/>
            <person name="Maturrano L."/>
            <person name="Brenig B."/>
            <person name="Azevedo V."/>
        </authorList>
    </citation>
    <scope>NUCLEOTIDE SEQUENCE</scope>
    <source>
        <strain evidence="1">CP3</strain>
    </source>
</reference>
<comment type="caution">
    <text evidence="1">The sequence shown here is derived from an EMBL/GenBank/DDBJ whole genome shotgun (WGS) entry which is preliminary data.</text>
</comment>
<dbReference type="Proteomes" id="UP001141183">
    <property type="component" value="Unassembled WGS sequence"/>
</dbReference>
<evidence type="ECO:0000313" key="2">
    <source>
        <dbReference type="Proteomes" id="UP001141183"/>
    </source>
</evidence>
<dbReference type="RefSeq" id="WP_008679666.1">
    <property type="nucleotide sequence ID" value="NZ_BAAACM010000002.1"/>
</dbReference>
<keyword evidence="2" id="KW-1185">Reference proteome</keyword>
<sequence>MKYGIDINNTRILNAISQGLKETGNFVVDLSKNQNKNMGKNLLEKVLIANITNIDFYVGIEFKKDISICEIFYDRNSKVCCEMVENLLKDNLKKTICEKGEHLYLLKNINAPGLYIRVPLENEEIMEKLNIEGIVNILANFNL</sequence>
<dbReference type="EMBL" id="JAMRYU010000029">
    <property type="protein sequence ID" value="MDC4242343.1"/>
    <property type="molecule type" value="Genomic_DNA"/>
</dbReference>
<dbReference type="GeneID" id="93042050"/>